<keyword evidence="2" id="KW-0143">Chaperone</keyword>
<reference evidence="4" key="2">
    <citation type="submission" date="2023-06" db="EMBL/GenBank/DDBJ databases">
        <authorList>
            <person name="Ma L."/>
            <person name="Liu K.-W."/>
            <person name="Li Z."/>
            <person name="Hsiao Y.-Y."/>
            <person name="Qi Y."/>
            <person name="Fu T."/>
            <person name="Tang G."/>
            <person name="Zhang D."/>
            <person name="Sun W.-H."/>
            <person name="Liu D.-K."/>
            <person name="Li Y."/>
            <person name="Chen G.-Z."/>
            <person name="Liu X.-D."/>
            <person name="Liao X.-Y."/>
            <person name="Jiang Y.-T."/>
            <person name="Yu X."/>
            <person name="Hao Y."/>
            <person name="Huang J."/>
            <person name="Zhao X.-W."/>
            <person name="Ke S."/>
            <person name="Chen Y.-Y."/>
            <person name="Wu W.-L."/>
            <person name="Hsu J.-L."/>
            <person name="Lin Y.-F."/>
            <person name="Huang M.-D."/>
            <person name="Li C.-Y."/>
            <person name="Huang L."/>
            <person name="Wang Z.-W."/>
            <person name="Zhao X."/>
            <person name="Zhong W.-Y."/>
            <person name="Peng D.-H."/>
            <person name="Ahmad S."/>
            <person name="Lan S."/>
            <person name="Zhang J.-S."/>
            <person name="Tsai W.-C."/>
            <person name="Van De Peer Y."/>
            <person name="Liu Z.-J."/>
        </authorList>
    </citation>
    <scope>NUCLEOTIDE SEQUENCE</scope>
    <source>
        <strain evidence="4">SCP</strain>
        <tissue evidence="4">Leaves</tissue>
    </source>
</reference>
<name>A0AAV9B7I3_ACOGR</name>
<sequence length="130" mass="14398">MFKELCKTMKDILGGKVEKVVVSERLVDSSSCIVAGLCPSSKKKIMEINMENRIMVELRRAQVNQNSASMTDLVFLLFETAMLMSGFSLDEPNMLPRRIHRILELGLSMDAGDGASGDGGEEMPELEEVK</sequence>
<dbReference type="InterPro" id="IPR001404">
    <property type="entry name" value="Hsp90_fam"/>
</dbReference>
<gene>
    <name evidence="4" type="ORF">QJS04_geneDACA013167</name>
</gene>
<dbReference type="Proteomes" id="UP001179952">
    <property type="component" value="Unassembled WGS sequence"/>
</dbReference>
<evidence type="ECO:0000256" key="1">
    <source>
        <dbReference type="ARBA" id="ARBA00008239"/>
    </source>
</evidence>
<dbReference type="GO" id="GO:0016887">
    <property type="term" value="F:ATP hydrolysis activity"/>
    <property type="evidence" value="ECO:0007669"/>
    <property type="project" value="InterPro"/>
</dbReference>
<reference evidence="4" key="1">
    <citation type="journal article" date="2023" name="Nat. Commun.">
        <title>Diploid and tetraploid genomes of Acorus and the evolution of monocots.</title>
        <authorList>
            <person name="Ma L."/>
            <person name="Liu K.W."/>
            <person name="Li Z."/>
            <person name="Hsiao Y.Y."/>
            <person name="Qi Y."/>
            <person name="Fu T."/>
            <person name="Tang G.D."/>
            <person name="Zhang D."/>
            <person name="Sun W.H."/>
            <person name="Liu D.K."/>
            <person name="Li Y."/>
            <person name="Chen G.Z."/>
            <person name="Liu X.D."/>
            <person name="Liao X.Y."/>
            <person name="Jiang Y.T."/>
            <person name="Yu X."/>
            <person name="Hao Y."/>
            <person name="Huang J."/>
            <person name="Zhao X.W."/>
            <person name="Ke S."/>
            <person name="Chen Y.Y."/>
            <person name="Wu W.L."/>
            <person name="Hsu J.L."/>
            <person name="Lin Y.F."/>
            <person name="Huang M.D."/>
            <person name="Li C.Y."/>
            <person name="Huang L."/>
            <person name="Wang Z.W."/>
            <person name="Zhao X."/>
            <person name="Zhong W.Y."/>
            <person name="Peng D.H."/>
            <person name="Ahmad S."/>
            <person name="Lan S."/>
            <person name="Zhang J.S."/>
            <person name="Tsai W.C."/>
            <person name="Van de Peer Y."/>
            <person name="Liu Z.J."/>
        </authorList>
    </citation>
    <scope>NUCLEOTIDE SEQUENCE</scope>
    <source>
        <strain evidence="4">SCP</strain>
    </source>
</reference>
<feature type="compositionally biased region" description="Acidic residues" evidence="3">
    <location>
        <begin position="119"/>
        <end position="130"/>
    </location>
</feature>
<protein>
    <submittedName>
        <fullName evidence="4">Heat shock protein 90-1</fullName>
    </submittedName>
</protein>
<comment type="similarity">
    <text evidence="1">Belongs to the heat shock protein 90 family.</text>
</comment>
<dbReference type="GO" id="GO:0140662">
    <property type="term" value="F:ATP-dependent protein folding chaperone"/>
    <property type="evidence" value="ECO:0007669"/>
    <property type="project" value="InterPro"/>
</dbReference>
<dbReference type="EMBL" id="JAUJYN010000004">
    <property type="protein sequence ID" value="KAK1272397.1"/>
    <property type="molecule type" value="Genomic_DNA"/>
</dbReference>
<organism evidence="4 5">
    <name type="scientific">Acorus gramineus</name>
    <name type="common">Dwarf sweet flag</name>
    <dbReference type="NCBI Taxonomy" id="55184"/>
    <lineage>
        <taxon>Eukaryota</taxon>
        <taxon>Viridiplantae</taxon>
        <taxon>Streptophyta</taxon>
        <taxon>Embryophyta</taxon>
        <taxon>Tracheophyta</taxon>
        <taxon>Spermatophyta</taxon>
        <taxon>Magnoliopsida</taxon>
        <taxon>Liliopsida</taxon>
        <taxon>Acoraceae</taxon>
        <taxon>Acorus</taxon>
    </lineage>
</organism>
<keyword evidence="4" id="KW-0346">Stress response</keyword>
<keyword evidence="5" id="KW-1185">Reference proteome</keyword>
<dbReference type="SUPFAM" id="SSF110942">
    <property type="entry name" value="HSP90 C-terminal domain"/>
    <property type="match status" value="1"/>
</dbReference>
<evidence type="ECO:0000256" key="3">
    <source>
        <dbReference type="SAM" id="MobiDB-lite"/>
    </source>
</evidence>
<evidence type="ECO:0000313" key="5">
    <source>
        <dbReference type="Proteomes" id="UP001179952"/>
    </source>
</evidence>
<evidence type="ECO:0000256" key="2">
    <source>
        <dbReference type="ARBA" id="ARBA00023186"/>
    </source>
</evidence>
<dbReference type="GO" id="GO:0051082">
    <property type="term" value="F:unfolded protein binding"/>
    <property type="evidence" value="ECO:0007669"/>
    <property type="project" value="InterPro"/>
</dbReference>
<dbReference type="PANTHER" id="PTHR11528">
    <property type="entry name" value="HEAT SHOCK PROTEIN 90 FAMILY MEMBER"/>
    <property type="match status" value="1"/>
</dbReference>
<feature type="region of interest" description="Disordered" evidence="3">
    <location>
        <begin position="111"/>
        <end position="130"/>
    </location>
</feature>
<dbReference type="InterPro" id="IPR037196">
    <property type="entry name" value="HSP90_C"/>
</dbReference>
<dbReference type="AlphaFoldDB" id="A0AAV9B7I3"/>
<dbReference type="Gene3D" id="1.20.120.790">
    <property type="entry name" value="Heat shock protein 90, C-terminal domain"/>
    <property type="match status" value="2"/>
</dbReference>
<dbReference type="Pfam" id="PF00183">
    <property type="entry name" value="HSP90"/>
    <property type="match status" value="2"/>
</dbReference>
<proteinExistence type="inferred from homology"/>
<comment type="caution">
    <text evidence="4">The sequence shown here is derived from an EMBL/GenBank/DDBJ whole genome shotgun (WGS) entry which is preliminary data.</text>
</comment>
<evidence type="ECO:0000313" key="4">
    <source>
        <dbReference type="EMBL" id="KAK1272397.1"/>
    </source>
</evidence>
<accession>A0AAV9B7I3</accession>
<dbReference type="GO" id="GO:0005524">
    <property type="term" value="F:ATP binding"/>
    <property type="evidence" value="ECO:0007669"/>
    <property type="project" value="InterPro"/>
</dbReference>